<reference evidence="1" key="2">
    <citation type="submission" date="2016-06" db="EMBL/GenBank/DDBJ databases">
        <title>The genome of a short-lived fish provides insights into sex chromosome evolution and the genetic control of aging.</title>
        <authorList>
            <person name="Reichwald K."/>
            <person name="Felder M."/>
            <person name="Petzold A."/>
            <person name="Koch P."/>
            <person name="Groth M."/>
            <person name="Platzer M."/>
        </authorList>
    </citation>
    <scope>NUCLEOTIDE SEQUENCE</scope>
    <source>
        <tissue evidence="1">Brain</tissue>
    </source>
</reference>
<organism evidence="1">
    <name type="scientific">Nothobranchius korthausae</name>
    <dbReference type="NCBI Taxonomy" id="1143690"/>
    <lineage>
        <taxon>Eukaryota</taxon>
        <taxon>Metazoa</taxon>
        <taxon>Chordata</taxon>
        <taxon>Craniata</taxon>
        <taxon>Vertebrata</taxon>
        <taxon>Euteleostomi</taxon>
        <taxon>Actinopterygii</taxon>
        <taxon>Neopterygii</taxon>
        <taxon>Teleostei</taxon>
        <taxon>Neoteleostei</taxon>
        <taxon>Acanthomorphata</taxon>
        <taxon>Ovalentaria</taxon>
        <taxon>Atherinomorphae</taxon>
        <taxon>Cyprinodontiformes</taxon>
        <taxon>Nothobranchiidae</taxon>
        <taxon>Nothobranchius</taxon>
    </lineage>
</organism>
<dbReference type="AlphaFoldDB" id="A0A1A8G6X0"/>
<feature type="non-terminal residue" evidence="1">
    <location>
        <position position="112"/>
    </location>
</feature>
<reference evidence="1" key="1">
    <citation type="submission" date="2016-05" db="EMBL/GenBank/DDBJ databases">
        <authorList>
            <person name="Lavstsen T."/>
            <person name="Jespersen J.S."/>
        </authorList>
    </citation>
    <scope>NUCLEOTIDE SEQUENCE</scope>
    <source>
        <tissue evidence="1">Brain</tissue>
    </source>
</reference>
<keyword evidence="1" id="KW-0812">Transmembrane</keyword>
<feature type="non-terminal residue" evidence="1">
    <location>
        <position position="1"/>
    </location>
</feature>
<dbReference type="EMBL" id="HAEB01020269">
    <property type="protein sequence ID" value="SBQ66796.1"/>
    <property type="molecule type" value="Transcribed_RNA"/>
</dbReference>
<protein>
    <submittedName>
        <fullName evidence="1">Transmembrane protein, putative</fullName>
    </submittedName>
</protein>
<proteinExistence type="predicted"/>
<sequence length="112" mass="12984">IWLPLRGIMRRCVLLTALEGRKKREKNIKKLSYQSSMFNLTCSQCSWSQFKGFVTAWLVGLQQKEEVRTQGECLRVYIFIKTKPLKGLTKKMPHRQELPKVLPLISLNSSSS</sequence>
<accession>A0A1A8G6X0</accession>
<keyword evidence="1" id="KW-0472">Membrane</keyword>
<name>A0A1A8G6X0_9TELE</name>
<evidence type="ECO:0000313" key="1">
    <source>
        <dbReference type="EMBL" id="SBQ66796.1"/>
    </source>
</evidence>
<gene>
    <name evidence="1" type="primary">RSOL_511530</name>
</gene>